<evidence type="ECO:0000313" key="6">
    <source>
        <dbReference type="Proteomes" id="UP001549320"/>
    </source>
</evidence>
<evidence type="ECO:0000256" key="3">
    <source>
        <dbReference type="SAM" id="MobiDB-lite"/>
    </source>
</evidence>
<evidence type="ECO:0000256" key="2">
    <source>
        <dbReference type="PROSITE-ProRule" id="PRU00335"/>
    </source>
</evidence>
<dbReference type="PROSITE" id="PS50977">
    <property type="entry name" value="HTH_TETR_2"/>
    <property type="match status" value="1"/>
</dbReference>
<dbReference type="InterPro" id="IPR001647">
    <property type="entry name" value="HTH_TetR"/>
</dbReference>
<dbReference type="InterPro" id="IPR009057">
    <property type="entry name" value="Homeodomain-like_sf"/>
</dbReference>
<keyword evidence="6" id="KW-1185">Reference proteome</keyword>
<dbReference type="EMBL" id="JBEPSH010000004">
    <property type="protein sequence ID" value="MET4577279.1"/>
    <property type="molecule type" value="Genomic_DNA"/>
</dbReference>
<accession>A0ABV2Q8B8</accession>
<dbReference type="Gene3D" id="1.10.357.10">
    <property type="entry name" value="Tetracycline Repressor, domain 2"/>
    <property type="match status" value="1"/>
</dbReference>
<protein>
    <submittedName>
        <fullName evidence="5">AcrR family transcriptional regulator</fullName>
    </submittedName>
</protein>
<gene>
    <name evidence="5" type="ORF">ABIE13_002390</name>
</gene>
<dbReference type="Pfam" id="PF00440">
    <property type="entry name" value="TetR_N"/>
    <property type="match status" value="1"/>
</dbReference>
<comment type="caution">
    <text evidence="5">The sequence shown here is derived from an EMBL/GenBank/DDBJ whole genome shotgun (WGS) entry which is preliminary data.</text>
</comment>
<dbReference type="RefSeq" id="WP_354443514.1">
    <property type="nucleotide sequence ID" value="NZ_JBEPSH010000004.1"/>
</dbReference>
<dbReference type="Proteomes" id="UP001549320">
    <property type="component" value="Unassembled WGS sequence"/>
</dbReference>
<sequence length="234" mass="26194">MKAKSDLLAANRQDKAPAPAPSLQPSKRRATSRMPANERKAQILEKAFEFFSEYGLTAQTRALADACGVSQRLLYTVFPSKAALIEAVYEANIAGPFKAVWLEKLKDRKIPLEQRLLSFYREYYDGVLTRGWLRLFLYASLAEVEMAPAYITAVIKTLLDTIVEETAFDAGIALPAQLDLRQEIGWLLHGAISHLAIRRHVYRNSTSMDIDAVIRLHVSAYLAASPTLLTQKLD</sequence>
<dbReference type="PRINTS" id="PR00455">
    <property type="entry name" value="HTHTETR"/>
</dbReference>
<proteinExistence type="predicted"/>
<feature type="domain" description="HTH tetR-type" evidence="4">
    <location>
        <begin position="37"/>
        <end position="96"/>
    </location>
</feature>
<keyword evidence="1 2" id="KW-0238">DNA-binding</keyword>
<dbReference type="InterPro" id="IPR050109">
    <property type="entry name" value="HTH-type_TetR-like_transc_reg"/>
</dbReference>
<organism evidence="5 6">
    <name type="scientific">Ottowia thiooxydans</name>
    <dbReference type="NCBI Taxonomy" id="219182"/>
    <lineage>
        <taxon>Bacteria</taxon>
        <taxon>Pseudomonadati</taxon>
        <taxon>Pseudomonadota</taxon>
        <taxon>Betaproteobacteria</taxon>
        <taxon>Burkholderiales</taxon>
        <taxon>Comamonadaceae</taxon>
        <taxon>Ottowia</taxon>
    </lineage>
</organism>
<evidence type="ECO:0000313" key="5">
    <source>
        <dbReference type="EMBL" id="MET4577279.1"/>
    </source>
</evidence>
<evidence type="ECO:0000259" key="4">
    <source>
        <dbReference type="PROSITE" id="PS50977"/>
    </source>
</evidence>
<dbReference type="PANTHER" id="PTHR30055:SF181">
    <property type="entry name" value="BLR6905 PROTEIN"/>
    <property type="match status" value="1"/>
</dbReference>
<evidence type="ECO:0000256" key="1">
    <source>
        <dbReference type="ARBA" id="ARBA00023125"/>
    </source>
</evidence>
<dbReference type="PANTHER" id="PTHR30055">
    <property type="entry name" value="HTH-TYPE TRANSCRIPTIONAL REGULATOR RUTR"/>
    <property type="match status" value="1"/>
</dbReference>
<dbReference type="SUPFAM" id="SSF46689">
    <property type="entry name" value="Homeodomain-like"/>
    <property type="match status" value="1"/>
</dbReference>
<feature type="region of interest" description="Disordered" evidence="3">
    <location>
        <begin position="1"/>
        <end position="36"/>
    </location>
</feature>
<reference evidence="5 6" key="1">
    <citation type="submission" date="2024-06" db="EMBL/GenBank/DDBJ databases">
        <title>Sorghum-associated microbial communities from plants grown in Nebraska, USA.</title>
        <authorList>
            <person name="Schachtman D."/>
        </authorList>
    </citation>
    <scope>NUCLEOTIDE SEQUENCE [LARGE SCALE GENOMIC DNA]</scope>
    <source>
        <strain evidence="5 6">2709</strain>
    </source>
</reference>
<feature type="DNA-binding region" description="H-T-H motif" evidence="2">
    <location>
        <begin position="59"/>
        <end position="78"/>
    </location>
</feature>
<name>A0ABV2Q8B8_9BURK</name>